<dbReference type="InterPro" id="IPR012677">
    <property type="entry name" value="Nucleotide-bd_a/b_plait_sf"/>
</dbReference>
<dbReference type="AlphaFoldDB" id="A0A839AHI5"/>
<organism evidence="10 11">
    <name type="scientific">Stappia albiluteola</name>
    <dbReference type="NCBI Taxonomy" id="2758565"/>
    <lineage>
        <taxon>Bacteria</taxon>
        <taxon>Pseudomonadati</taxon>
        <taxon>Pseudomonadota</taxon>
        <taxon>Alphaproteobacteria</taxon>
        <taxon>Hyphomicrobiales</taxon>
        <taxon>Stappiaceae</taxon>
        <taxon>Stappia</taxon>
    </lineage>
</organism>
<dbReference type="CDD" id="cd00268">
    <property type="entry name" value="DEADc"/>
    <property type="match status" value="1"/>
</dbReference>
<dbReference type="GO" id="GO:0005829">
    <property type="term" value="C:cytosol"/>
    <property type="evidence" value="ECO:0007669"/>
    <property type="project" value="TreeGrafter"/>
</dbReference>
<dbReference type="InterPro" id="IPR005580">
    <property type="entry name" value="DbpA/CsdA_RNA-bd_dom"/>
</dbReference>
<dbReference type="GO" id="GO:0003676">
    <property type="term" value="F:nucleic acid binding"/>
    <property type="evidence" value="ECO:0007669"/>
    <property type="project" value="InterPro"/>
</dbReference>
<evidence type="ECO:0000256" key="3">
    <source>
        <dbReference type="ARBA" id="ARBA00022806"/>
    </source>
</evidence>
<accession>A0A839AHI5</accession>
<gene>
    <name evidence="10" type="ORF">H2509_15565</name>
</gene>
<feature type="domain" description="Helicase C-terminal" evidence="9">
    <location>
        <begin position="234"/>
        <end position="402"/>
    </location>
</feature>
<evidence type="ECO:0000256" key="5">
    <source>
        <dbReference type="ARBA" id="ARBA00038437"/>
    </source>
</evidence>
<dbReference type="Gene3D" id="3.40.50.300">
    <property type="entry name" value="P-loop containing nucleotide triphosphate hydrolases"/>
    <property type="match status" value="2"/>
</dbReference>
<feature type="domain" description="Helicase ATP-binding" evidence="8">
    <location>
        <begin position="31"/>
        <end position="207"/>
    </location>
</feature>
<dbReference type="PROSITE" id="PS00039">
    <property type="entry name" value="DEAD_ATP_HELICASE"/>
    <property type="match status" value="1"/>
</dbReference>
<dbReference type="GO" id="GO:0016787">
    <property type="term" value="F:hydrolase activity"/>
    <property type="evidence" value="ECO:0007669"/>
    <property type="project" value="UniProtKB-KW"/>
</dbReference>
<dbReference type="SUPFAM" id="SSF52540">
    <property type="entry name" value="P-loop containing nucleoside triphosphate hydrolases"/>
    <property type="match status" value="1"/>
</dbReference>
<name>A0A839AHI5_9HYPH</name>
<evidence type="ECO:0000259" key="9">
    <source>
        <dbReference type="PROSITE" id="PS51194"/>
    </source>
</evidence>
<evidence type="ECO:0000256" key="6">
    <source>
        <dbReference type="RuleBase" id="RU000492"/>
    </source>
</evidence>
<dbReference type="Pfam" id="PF03880">
    <property type="entry name" value="DbpA"/>
    <property type="match status" value="1"/>
</dbReference>
<evidence type="ECO:0000256" key="7">
    <source>
        <dbReference type="SAM" id="MobiDB-lite"/>
    </source>
</evidence>
<dbReference type="InterPro" id="IPR027417">
    <property type="entry name" value="P-loop_NTPase"/>
</dbReference>
<dbReference type="InterPro" id="IPR050079">
    <property type="entry name" value="DEAD_box_RNA_helicase"/>
</dbReference>
<dbReference type="InterPro" id="IPR000629">
    <property type="entry name" value="RNA-helicase_DEAD-box_CS"/>
</dbReference>
<evidence type="ECO:0000256" key="1">
    <source>
        <dbReference type="ARBA" id="ARBA00022741"/>
    </source>
</evidence>
<comment type="caution">
    <text evidence="10">The sequence shown here is derived from an EMBL/GenBank/DDBJ whole genome shotgun (WGS) entry which is preliminary data.</text>
</comment>
<evidence type="ECO:0000256" key="2">
    <source>
        <dbReference type="ARBA" id="ARBA00022801"/>
    </source>
</evidence>
<dbReference type="InterPro" id="IPR001650">
    <property type="entry name" value="Helicase_C-like"/>
</dbReference>
<dbReference type="GO" id="GO:0005524">
    <property type="term" value="F:ATP binding"/>
    <property type="evidence" value="ECO:0007669"/>
    <property type="project" value="UniProtKB-KW"/>
</dbReference>
<keyword evidence="11" id="KW-1185">Reference proteome</keyword>
<dbReference type="PANTHER" id="PTHR47959:SF1">
    <property type="entry name" value="ATP-DEPENDENT RNA HELICASE DBPA"/>
    <property type="match status" value="1"/>
</dbReference>
<feature type="compositionally biased region" description="Basic residues" evidence="7">
    <location>
        <begin position="540"/>
        <end position="552"/>
    </location>
</feature>
<dbReference type="PROSITE" id="PS51192">
    <property type="entry name" value="HELICASE_ATP_BIND_1"/>
    <property type="match status" value="1"/>
</dbReference>
<dbReference type="SMART" id="SM00490">
    <property type="entry name" value="HELICc"/>
    <property type="match status" value="1"/>
</dbReference>
<dbReference type="Gene3D" id="3.30.70.330">
    <property type="match status" value="1"/>
</dbReference>
<dbReference type="SMART" id="SM00487">
    <property type="entry name" value="DEXDc"/>
    <property type="match status" value="1"/>
</dbReference>
<dbReference type="Pfam" id="PF00270">
    <property type="entry name" value="DEAD"/>
    <property type="match status" value="1"/>
</dbReference>
<keyword evidence="3 6" id="KW-0347">Helicase</keyword>
<evidence type="ECO:0000259" key="8">
    <source>
        <dbReference type="PROSITE" id="PS51192"/>
    </source>
</evidence>
<proteinExistence type="inferred from homology"/>
<keyword evidence="2 6" id="KW-0378">Hydrolase</keyword>
<dbReference type="CDD" id="cd18787">
    <property type="entry name" value="SF2_C_DEAD"/>
    <property type="match status" value="1"/>
</dbReference>
<dbReference type="Pfam" id="PF00271">
    <property type="entry name" value="Helicase_C"/>
    <property type="match status" value="1"/>
</dbReference>
<sequence>MTLFEGAHPALASALEKRGYEALTPVQEAVLQDDTQGIDLLVSAQTGSGKTVAFGLSIAPTLLGHAQTFAAAELPLTLVIAPTRELALQVAREFEWLYGETRARIATCVGGMEMRKERRALSQGAHIVVGTPGRLRDHVERGSLDLSALRVVVLDEADEMLDLGFREDLEFILDAAPADRQTLLFSATVPRPIVQLAKRFQKDALRISTIEDREPHGDIEYRAYAVAPSDRENAIINVLRYFEAESAIVFCATREAVKHLSARLGNRGFSVVALSGELSQSERTHALQAMRDGRARICVATDVAARGIDLPNLDLVIHADLPTGRATLLHRSGRTGRAGRKGTSALIVPFTRRRSAERLFGGAGVDIHWSEMPQGHEILARDRKRILERAAAAAMPTDEDMDLVSELLVVCGPEKIAAAYLQQIKANLPAPEDLIEAQPMEASRPRERREDFSGGVWFRVSLGRKHRADPRWLLPLVCRAGHITKRDVGAIRILEAESRVEISPAVAERFADTILRQGTGEKNVTITLAEGGDFESDHRGPRKSSAPRHRKHGREDEGRPHRRPVRRDNDGKGAPFKGKREGKKSRDG</sequence>
<keyword evidence="1 6" id="KW-0547">Nucleotide-binding</keyword>
<dbReference type="Proteomes" id="UP000541109">
    <property type="component" value="Unassembled WGS sequence"/>
</dbReference>
<dbReference type="InterPro" id="IPR044742">
    <property type="entry name" value="DEAD/DEAH_RhlB"/>
</dbReference>
<dbReference type="PROSITE" id="PS51194">
    <property type="entry name" value="HELICASE_CTER"/>
    <property type="match status" value="1"/>
</dbReference>
<feature type="region of interest" description="Disordered" evidence="7">
    <location>
        <begin position="529"/>
        <end position="588"/>
    </location>
</feature>
<evidence type="ECO:0000313" key="10">
    <source>
        <dbReference type="EMBL" id="MBA5778546.1"/>
    </source>
</evidence>
<evidence type="ECO:0000256" key="4">
    <source>
        <dbReference type="ARBA" id="ARBA00022840"/>
    </source>
</evidence>
<dbReference type="EMBL" id="JACFXV010000063">
    <property type="protein sequence ID" value="MBA5778546.1"/>
    <property type="molecule type" value="Genomic_DNA"/>
</dbReference>
<evidence type="ECO:0000313" key="11">
    <source>
        <dbReference type="Proteomes" id="UP000541109"/>
    </source>
</evidence>
<dbReference type="InterPro" id="IPR011545">
    <property type="entry name" value="DEAD/DEAH_box_helicase_dom"/>
</dbReference>
<dbReference type="PANTHER" id="PTHR47959">
    <property type="entry name" value="ATP-DEPENDENT RNA HELICASE RHLE-RELATED"/>
    <property type="match status" value="1"/>
</dbReference>
<dbReference type="GO" id="GO:0003724">
    <property type="term" value="F:RNA helicase activity"/>
    <property type="evidence" value="ECO:0007669"/>
    <property type="project" value="UniProtKB-ARBA"/>
</dbReference>
<dbReference type="InterPro" id="IPR014001">
    <property type="entry name" value="Helicase_ATP-bd"/>
</dbReference>
<keyword evidence="4 6" id="KW-0067">ATP-binding</keyword>
<dbReference type="CDD" id="cd12252">
    <property type="entry name" value="RRM_DbpA"/>
    <property type="match status" value="1"/>
</dbReference>
<reference evidence="10 11" key="1">
    <citation type="submission" date="2020-07" db="EMBL/GenBank/DDBJ databases">
        <title>Stappia sp., F7233, whole genome shotgun sequencing project.</title>
        <authorList>
            <person name="Jiang S."/>
            <person name="Liu Z.W."/>
            <person name="Du Z.J."/>
        </authorList>
    </citation>
    <scope>NUCLEOTIDE SEQUENCE [LARGE SCALE GENOMIC DNA]</scope>
    <source>
        <strain evidence="10 11">F7233</strain>
    </source>
</reference>
<comment type="similarity">
    <text evidence="5 6">Belongs to the DEAD box helicase family.</text>
</comment>
<dbReference type="RefSeq" id="WP_182166934.1">
    <property type="nucleotide sequence ID" value="NZ_JACFXV010000063.1"/>
</dbReference>
<protein>
    <submittedName>
        <fullName evidence="10">DEAD/DEAH box helicase</fullName>
    </submittedName>
</protein>